<dbReference type="SUPFAM" id="SSF159941">
    <property type="entry name" value="MM3350-like"/>
    <property type="match status" value="1"/>
</dbReference>
<dbReference type="OrthoDB" id="9814022at2"/>
<sequence length="217" mass="25237">MKGKCKICANEYTQSGMSRHLKSCLNKNYEKIIEKEQSQKSLYYHIYIKGTYRSDYWLQLQVKADAKLSDLDSFLRDIWLECCNHLSEFEINEQRFTSSGFNMSNKIKDVLREKSKFSYTYDFGSYTKLDLNIVNVFKAGEREGKINVLARNKQPEIKCSHCDNPAEFICPQCKYTAGGWYCSDCLDKHEKNDCMMNEFEFLPVVNSPRVGVCAYSG</sequence>
<organism evidence="2 3">
    <name type="scientific">Halanaerobium saccharolyticum</name>
    <dbReference type="NCBI Taxonomy" id="43595"/>
    <lineage>
        <taxon>Bacteria</taxon>
        <taxon>Bacillati</taxon>
        <taxon>Bacillota</taxon>
        <taxon>Clostridia</taxon>
        <taxon>Halanaerobiales</taxon>
        <taxon>Halanaerobiaceae</taxon>
        <taxon>Halanaerobium</taxon>
    </lineage>
</organism>
<dbReference type="AlphaFoldDB" id="A0A4R6LX94"/>
<evidence type="ECO:0000313" key="2">
    <source>
        <dbReference type="EMBL" id="TDO92000.1"/>
    </source>
</evidence>
<evidence type="ECO:0000259" key="1">
    <source>
        <dbReference type="Pfam" id="PF07929"/>
    </source>
</evidence>
<proteinExistence type="predicted"/>
<gene>
    <name evidence="2" type="ORF">DFR79_10826</name>
</gene>
<dbReference type="Pfam" id="PF07929">
    <property type="entry name" value="PRiA4_ORF3"/>
    <property type="match status" value="1"/>
</dbReference>
<accession>A0A4R6LX94</accession>
<comment type="caution">
    <text evidence="2">The sequence shown here is derived from an EMBL/GenBank/DDBJ whole genome shotgun (WGS) entry which is preliminary data.</text>
</comment>
<dbReference type="Gene3D" id="3.10.290.30">
    <property type="entry name" value="MM3350-like"/>
    <property type="match status" value="1"/>
</dbReference>
<name>A0A4R6LX94_9FIRM</name>
<protein>
    <submittedName>
        <fullName evidence="2">PRiA4b ORF-3-like protein</fullName>
    </submittedName>
</protein>
<feature type="domain" description="Plasmid pRiA4b Orf3-like" evidence="1">
    <location>
        <begin position="54"/>
        <end position="142"/>
    </location>
</feature>
<dbReference type="Proteomes" id="UP000295064">
    <property type="component" value="Unassembled WGS sequence"/>
</dbReference>
<evidence type="ECO:0000313" key="3">
    <source>
        <dbReference type="Proteomes" id="UP000295064"/>
    </source>
</evidence>
<dbReference type="InterPro" id="IPR024047">
    <property type="entry name" value="MM3350-like_sf"/>
</dbReference>
<dbReference type="RefSeq" id="WP_133514739.1">
    <property type="nucleotide sequence ID" value="NZ_SNWX01000008.1"/>
</dbReference>
<dbReference type="InterPro" id="IPR012912">
    <property type="entry name" value="Plasmid_pRiA4b_Orf3-like"/>
</dbReference>
<dbReference type="EMBL" id="SNWX01000008">
    <property type="protein sequence ID" value="TDO92000.1"/>
    <property type="molecule type" value="Genomic_DNA"/>
</dbReference>
<reference evidence="2 3" key="1">
    <citation type="submission" date="2019-03" db="EMBL/GenBank/DDBJ databases">
        <title>Subsurface microbial communities from deep shales in Ohio and West Virginia, USA.</title>
        <authorList>
            <person name="Wrighton K."/>
        </authorList>
    </citation>
    <scope>NUCLEOTIDE SEQUENCE [LARGE SCALE GENOMIC DNA]</scope>
    <source>
        <strain evidence="2 3">MA284_T2</strain>
    </source>
</reference>